<dbReference type="EMBL" id="LC369600">
    <property type="protein sequence ID" value="BBD14136.1"/>
    <property type="molecule type" value="Genomic_DNA"/>
</dbReference>
<reference evidence="6" key="1">
    <citation type="journal article" date="2018" name="Sci. Rep.">
        <title>Ophirina amphinema n. gen., n. sp., a New Deeply Branching Discobid with Phylogenetic Affinity to Jakobids.</title>
        <authorList>
            <person name="Yabuki A."/>
            <person name="Gyaltshen Y."/>
            <person name="Heiss A.A."/>
            <person name="Fujikura K."/>
            <person name="Kim E."/>
        </authorList>
    </citation>
    <scope>NUCLEOTIDE SEQUENCE</scope>
    <source>
        <strain evidence="6">JB</strain>
    </source>
</reference>
<evidence type="ECO:0000256" key="1">
    <source>
        <dbReference type="ARBA" id="ARBA00009356"/>
    </source>
</evidence>
<dbReference type="GO" id="GO:0002181">
    <property type="term" value="P:cytoplasmic translation"/>
    <property type="evidence" value="ECO:0007669"/>
    <property type="project" value="TreeGrafter"/>
</dbReference>
<evidence type="ECO:0000256" key="4">
    <source>
        <dbReference type="RuleBase" id="RU003869"/>
    </source>
</evidence>
<dbReference type="PIRSF" id="PIRSF002162">
    <property type="entry name" value="Ribosomal_L6"/>
    <property type="match status" value="1"/>
</dbReference>
<evidence type="ECO:0000259" key="5">
    <source>
        <dbReference type="Pfam" id="PF00347"/>
    </source>
</evidence>
<dbReference type="PROSITE" id="PS00525">
    <property type="entry name" value="RIBOSOMAL_L6_1"/>
    <property type="match status" value="1"/>
</dbReference>
<dbReference type="GO" id="GO:0022625">
    <property type="term" value="C:cytosolic large ribosomal subunit"/>
    <property type="evidence" value="ECO:0007669"/>
    <property type="project" value="TreeGrafter"/>
</dbReference>
<evidence type="ECO:0000256" key="2">
    <source>
        <dbReference type="ARBA" id="ARBA00022980"/>
    </source>
</evidence>
<geneLocation type="mitochondrion" evidence="6"/>
<dbReference type="InterPro" id="IPR002358">
    <property type="entry name" value="Ribosomal_uL6_CS"/>
</dbReference>
<dbReference type="Gene3D" id="3.90.930.12">
    <property type="entry name" value="Ribosomal protein L6, alpha-beta domain"/>
    <property type="match status" value="1"/>
</dbReference>
<dbReference type="PANTHER" id="PTHR11655">
    <property type="entry name" value="60S/50S RIBOSOMAL PROTEIN L6/L9"/>
    <property type="match status" value="1"/>
</dbReference>
<dbReference type="PRINTS" id="PR00059">
    <property type="entry name" value="RIBOSOMALL6"/>
</dbReference>
<dbReference type="SUPFAM" id="SSF56053">
    <property type="entry name" value="Ribosomal protein L6"/>
    <property type="match status" value="1"/>
</dbReference>
<accession>A0A348AYR8</accession>
<gene>
    <name evidence="6" type="primary">rpl6</name>
</gene>
<dbReference type="GO" id="GO:0019843">
    <property type="term" value="F:rRNA binding"/>
    <property type="evidence" value="ECO:0007669"/>
    <property type="project" value="InterPro"/>
</dbReference>
<dbReference type="GO" id="GO:0003735">
    <property type="term" value="F:structural constituent of ribosome"/>
    <property type="evidence" value="ECO:0007669"/>
    <property type="project" value="InterPro"/>
</dbReference>
<feature type="domain" description="Large ribosomal subunit protein uL6 alpha-beta" evidence="5">
    <location>
        <begin position="89"/>
        <end position="163"/>
    </location>
</feature>
<protein>
    <submittedName>
        <fullName evidence="6">Ribosomal protein L6</fullName>
    </submittedName>
</protein>
<sequence length="176" mass="19571">MSSNFICNFNQVDGVSYFYNPKEILVKGRLGATSVPMCPQVKVGVSRREGDKSSISVAGDKKQVLTFITHLKNASNGVSYGYLKVLSLVGVGYRASTEPNLLRLKLGYSHDVVFRVPKDIRIAVANNTLIYVFGVDKQVVGTTSDMVRSFRKPEAYKGKGVRYETEIINLKEVKKR</sequence>
<keyword evidence="3 4" id="KW-0687">Ribonucleoprotein</keyword>
<dbReference type="PANTHER" id="PTHR11655:SF14">
    <property type="entry name" value="LARGE RIBOSOMAL SUBUNIT PROTEIN UL6M"/>
    <property type="match status" value="1"/>
</dbReference>
<keyword evidence="6" id="KW-0496">Mitochondrion</keyword>
<proteinExistence type="inferred from homology"/>
<dbReference type="InterPro" id="IPR000702">
    <property type="entry name" value="Ribosomal_uL6-like"/>
</dbReference>
<evidence type="ECO:0000256" key="3">
    <source>
        <dbReference type="ARBA" id="ARBA00023274"/>
    </source>
</evidence>
<name>A0A348AYR8_9EUKA</name>
<dbReference type="InterPro" id="IPR036789">
    <property type="entry name" value="Ribosomal_uL6-like_a/b-dom_sf"/>
</dbReference>
<dbReference type="InterPro" id="IPR020040">
    <property type="entry name" value="Ribosomal_uL6_a/b-dom"/>
</dbReference>
<dbReference type="InterPro" id="IPR019906">
    <property type="entry name" value="Ribosomal_uL6_bac-type"/>
</dbReference>
<comment type="similarity">
    <text evidence="1 4">Belongs to the universal ribosomal protein uL6 family.</text>
</comment>
<organism evidence="6">
    <name type="scientific">Ophirina amphinema</name>
    <dbReference type="NCBI Taxonomy" id="2108040"/>
    <lineage>
        <taxon>Eukaryota</taxon>
        <taxon>Discoba</taxon>
        <taxon>Jakobida</taxon>
        <taxon>Ophirinina</taxon>
        <taxon>Ophirinidae</taxon>
        <taxon>Ophirina</taxon>
    </lineage>
</organism>
<keyword evidence="2 4" id="KW-0689">Ribosomal protein</keyword>
<dbReference type="AlphaFoldDB" id="A0A348AYR8"/>
<evidence type="ECO:0000313" key="6">
    <source>
        <dbReference type="EMBL" id="BBD14136.1"/>
    </source>
</evidence>
<dbReference type="Pfam" id="PF00347">
    <property type="entry name" value="Ribosomal_L6"/>
    <property type="match status" value="1"/>
</dbReference>